<sequence length="125" mass="12550">MRSDIKNSIDIAATLTPAARTDTATGTGVDLANYDAAAVVISTGAVANGAFSIEVQESDTLGSGYTAVANADLDGTEPATLTASTVTVIGYHGVKRYIRAVATDAGTGDASFGVTVVRGKGRVKP</sequence>
<accession>A0A142K633</accession>
<dbReference type="EMBL" id="KU958700">
    <property type="protein sequence ID" value="AMS01566.1"/>
    <property type="molecule type" value="Genomic_DNA"/>
</dbReference>
<protein>
    <submittedName>
        <fullName evidence="1">Capsid cementing protein</fullName>
    </submittedName>
</protein>
<gene>
    <name evidence="1" type="ORF">SEA_CHYMERA_7</name>
</gene>
<reference evidence="1 2" key="1">
    <citation type="submission" date="2016-03" db="EMBL/GenBank/DDBJ databases">
        <authorList>
            <person name="Ploux O."/>
        </authorList>
    </citation>
    <scope>NUCLEOTIDE SEQUENCE [LARGE SCALE GENOMIC DNA]</scope>
</reference>
<evidence type="ECO:0000313" key="1">
    <source>
        <dbReference type="EMBL" id="AMS01566.1"/>
    </source>
</evidence>
<keyword evidence="2" id="KW-1185">Reference proteome</keyword>
<proteinExistence type="predicted"/>
<evidence type="ECO:0000313" key="2">
    <source>
        <dbReference type="Proteomes" id="UP000223789"/>
    </source>
</evidence>
<name>A0A142K633_9CAUD</name>
<organism evidence="1 2">
    <name type="scientific">Streptomyces phage Chymera</name>
    <dbReference type="NCBI Taxonomy" id="1821728"/>
    <lineage>
        <taxon>Viruses</taxon>
        <taxon>Duplodnaviria</taxon>
        <taxon>Heunggongvirae</taxon>
        <taxon>Uroviricota</taxon>
        <taxon>Caudoviricetes</taxon>
        <taxon>Chymeravirus</taxon>
        <taxon>Chymeravirus chymera</taxon>
    </lineage>
</organism>
<dbReference type="Proteomes" id="UP000223789">
    <property type="component" value="Segment"/>
</dbReference>